<comment type="caution">
    <text evidence="8">The sequence shown here is derived from an EMBL/GenBank/DDBJ whole genome shotgun (WGS) entry which is preliminary data.</text>
</comment>
<dbReference type="InterPro" id="IPR051841">
    <property type="entry name" value="MT-Golgi_org_protein"/>
</dbReference>
<evidence type="ECO:0000256" key="6">
    <source>
        <dbReference type="SAM" id="MobiDB-lite"/>
    </source>
</evidence>
<feature type="coiled-coil region" evidence="5">
    <location>
        <begin position="544"/>
        <end position="571"/>
    </location>
</feature>
<keyword evidence="2" id="KW-0963">Cytoplasm</keyword>
<feature type="domain" description="GRIP" evidence="7">
    <location>
        <begin position="1258"/>
        <end position="1308"/>
    </location>
</feature>
<evidence type="ECO:0000256" key="4">
    <source>
        <dbReference type="ARBA" id="ARBA00023054"/>
    </source>
</evidence>
<accession>A0A815B2X4</accession>
<evidence type="ECO:0000259" key="7">
    <source>
        <dbReference type="PROSITE" id="PS50913"/>
    </source>
</evidence>
<comment type="subcellular location">
    <subcellularLocation>
        <location evidence="1">Cytoplasm</location>
    </subcellularLocation>
</comment>
<dbReference type="Pfam" id="PF16704">
    <property type="entry name" value="Rab_bind"/>
    <property type="match status" value="1"/>
</dbReference>
<evidence type="ECO:0000313" key="9">
    <source>
        <dbReference type="Proteomes" id="UP000663828"/>
    </source>
</evidence>
<evidence type="ECO:0000256" key="1">
    <source>
        <dbReference type="ARBA" id="ARBA00004496"/>
    </source>
</evidence>
<feature type="compositionally biased region" description="Polar residues" evidence="6">
    <location>
        <begin position="1320"/>
        <end position="1331"/>
    </location>
</feature>
<dbReference type="PANTHER" id="PTHR18902:SF25">
    <property type="entry name" value="GRIP AND COILED-COIL DOMAIN-CONTAINING PROTEIN 2"/>
    <property type="match status" value="1"/>
</dbReference>
<protein>
    <recommendedName>
        <fullName evidence="7">GRIP domain-containing protein</fullName>
    </recommendedName>
</protein>
<keyword evidence="9" id="KW-1185">Reference proteome</keyword>
<evidence type="ECO:0000256" key="2">
    <source>
        <dbReference type="ARBA" id="ARBA00022490"/>
    </source>
</evidence>
<feature type="coiled-coil region" evidence="5">
    <location>
        <begin position="1012"/>
        <end position="1147"/>
    </location>
</feature>
<evidence type="ECO:0000256" key="5">
    <source>
        <dbReference type="SAM" id="Coils"/>
    </source>
</evidence>
<dbReference type="Pfam" id="PF01465">
    <property type="entry name" value="GRIP"/>
    <property type="match status" value="1"/>
</dbReference>
<dbReference type="PANTHER" id="PTHR18902">
    <property type="entry name" value="NUCLEAR MITOTIC APPARATUS PROTEIN 1-RELATED"/>
    <property type="match status" value="1"/>
</dbReference>
<evidence type="ECO:0000256" key="3">
    <source>
        <dbReference type="ARBA" id="ARBA00022553"/>
    </source>
</evidence>
<organism evidence="8 9">
    <name type="scientific">Adineta ricciae</name>
    <name type="common">Rotifer</name>
    <dbReference type="NCBI Taxonomy" id="249248"/>
    <lineage>
        <taxon>Eukaryota</taxon>
        <taxon>Metazoa</taxon>
        <taxon>Spiralia</taxon>
        <taxon>Gnathifera</taxon>
        <taxon>Rotifera</taxon>
        <taxon>Eurotatoria</taxon>
        <taxon>Bdelloidea</taxon>
        <taxon>Adinetida</taxon>
        <taxon>Adinetidae</taxon>
        <taxon>Adineta</taxon>
    </lineage>
</organism>
<dbReference type="GO" id="GO:0005737">
    <property type="term" value="C:cytoplasm"/>
    <property type="evidence" value="ECO:0007669"/>
    <property type="project" value="UniProtKB-SubCell"/>
</dbReference>
<feature type="coiled-coil region" evidence="5">
    <location>
        <begin position="686"/>
        <end position="905"/>
    </location>
</feature>
<gene>
    <name evidence="8" type="ORF">XAT740_LOCUS26979</name>
</gene>
<feature type="compositionally biased region" description="Low complexity" evidence="6">
    <location>
        <begin position="1332"/>
        <end position="1346"/>
    </location>
</feature>
<sequence length="1346" mass="159919">MSDNTALYNQKSISIFGRCILDELTDNGKMSEDIMSNGKTTNEERSAVTGKLDSMSKDDLVKLVKNQILFRKKLENKLTELTTASASFNRTEEQLRNQIECEHVKYSKLTDELEQSKLEQVKLQEELDNLRNELSVVRSSLSDESQKSSSHLELLTNLISVTNDLFQLPISLPELIDSEFLRIYKTELEQKQESYRQTCELIEQDKLRLQERLEDLEFFSEEMKLENDDLRSKKAKYQQEKQLQEQEIDNYRRQIEDFEEQFLELQRESQYDQSQQARENTDEIILQCMNYILHQIDNEHNHPQICKSSSTSSLLLSSDIPTLLHSVGITNTTEDEFSTPLTFENVLRLCTLLIERCRVLQYILLKKDDTSAVEQVYHNQCITFLQNNQIDQCRICLHKQDHFVLDTLFEQIYSGMNQTIQSNDWQIIIEKSHDQGTSPYLRLEFDHFKFVSSEIEQDLGEQRHQNEQLIKENEEQRQNLSHLEKRLFSNDIIKQLKEQQGHLEQQLIQQCEKTMQLENFFKEENLDKYRIEYLKQIEISYHELQTKFHVAEKLEAQLKELNEKFHEKELQFKRQHELFDKLKHDYERQHACLLERDEKIHYLQLEIDEHEQFKENLIEKFQKDIEQQKQILLNVTQNHDQRSSSVSRQQREEFEQLIGTKANENQLLTERICQLETDRKTFLLDKDKLMNEIQILNDQIKIERKKLNNEMQFLMEKITNLEKEKLECIQNNNELKQQLQSSKHHFENTMENANTTMEQGTIQLRQNEELDKIREENVKLQQTINELKQGVDQDLKEKYQKMKVLLTRLKKELQDKTHHTKQNLIDLELADYEKTIETLKNELITKEKDIQNLRDELLTSTEKYACLKLEIQNLEQQKNQTDHRANKFKALLDTARKELQQAKINELERHQSDDHVRESTTKLQHEFDQQKILIHQLIDEKHQLNDKLTNQNEVHQRTIHGLEQDLRIVKHDLDVAKKDHDTLQDDFNNYKIRAQSVLKQHQANQRERTPSLADKQAELESTIEKLRDNLQQANEKIELLISENTALEKEQTRLIEIQAKLITDSKKREQELRKQYQMEIEKNANNLTKQISNQEDTIKTLTLQNETMSIAYKEQIATMEIEHKHFISTLQNQIEASELEIQQFKLHISSLQQIIDENQYQMKYIGINDPTLAWNDPIDQPAEKVELLNSAHESQEISLKSNEQNDWQQLQEEFNQMKIRFTETNELLTESEVTNKHLTEQITFLKEEIRRIERNMERNESISNLEYLKNIIMKFFVLKSIPERLQLIPVLVTMLKLSPDEQNQLVHVANLSPTMMNENLPTNESSSQQMTNSANSSSWSSYLNIW</sequence>
<feature type="coiled-coil region" evidence="5">
    <location>
        <begin position="106"/>
        <end position="147"/>
    </location>
</feature>
<dbReference type="EMBL" id="CAJNOR010002223">
    <property type="protein sequence ID" value="CAF1264906.1"/>
    <property type="molecule type" value="Genomic_DNA"/>
</dbReference>
<feature type="coiled-coil region" evidence="5">
    <location>
        <begin position="452"/>
        <end position="513"/>
    </location>
</feature>
<dbReference type="PROSITE" id="PS50913">
    <property type="entry name" value="GRIP"/>
    <property type="match status" value="1"/>
</dbReference>
<name>A0A815B2X4_ADIRI</name>
<dbReference type="InterPro" id="IPR032023">
    <property type="entry name" value="GCC2_Rab_bind"/>
</dbReference>
<evidence type="ECO:0000313" key="8">
    <source>
        <dbReference type="EMBL" id="CAF1264906.1"/>
    </source>
</evidence>
<dbReference type="SMART" id="SM00755">
    <property type="entry name" value="Grip"/>
    <property type="match status" value="1"/>
</dbReference>
<feature type="coiled-coil region" evidence="5">
    <location>
        <begin position="185"/>
        <end position="268"/>
    </location>
</feature>
<dbReference type="Gene3D" id="1.10.220.60">
    <property type="entry name" value="GRIP domain"/>
    <property type="match status" value="1"/>
</dbReference>
<proteinExistence type="predicted"/>
<feature type="region of interest" description="Disordered" evidence="6">
    <location>
        <begin position="1320"/>
        <end position="1346"/>
    </location>
</feature>
<feature type="coiled-coil region" evidence="5">
    <location>
        <begin position="1228"/>
        <end position="1262"/>
    </location>
</feature>
<keyword evidence="4 5" id="KW-0175">Coiled coil</keyword>
<feature type="coiled-coil region" evidence="5">
    <location>
        <begin position="934"/>
        <end position="965"/>
    </location>
</feature>
<keyword evidence="3" id="KW-0597">Phosphoprotein</keyword>
<dbReference type="Proteomes" id="UP000663828">
    <property type="component" value="Unassembled WGS sequence"/>
</dbReference>
<dbReference type="InterPro" id="IPR000237">
    <property type="entry name" value="GRIP_dom"/>
</dbReference>
<reference evidence="8" key="1">
    <citation type="submission" date="2021-02" db="EMBL/GenBank/DDBJ databases">
        <authorList>
            <person name="Nowell W R."/>
        </authorList>
    </citation>
    <scope>NUCLEOTIDE SEQUENCE</scope>
</reference>